<dbReference type="Proteomes" id="UP000824782">
    <property type="component" value="Unassembled WGS sequence"/>
</dbReference>
<dbReference type="EMBL" id="WNYA01001620">
    <property type="protein sequence ID" value="KAG8545434.1"/>
    <property type="molecule type" value="Genomic_DNA"/>
</dbReference>
<sequence>MALGKHPASRRGREIAINEWKEKGIHIAPDLMNTEHLRWFTNSEFSLRFSLDCKRQLELQKTPFANKELKVLVKSLQSRRLKTS</sequence>
<accession>A0AAV6Z7J6</accession>
<reference evidence="1" key="1">
    <citation type="thesis" date="2020" institute="ProQuest LLC" country="789 East Eisenhower Parkway, Ann Arbor, MI, USA">
        <title>Comparative Genomics and Chromosome Evolution.</title>
        <authorList>
            <person name="Mudd A.B."/>
        </authorList>
    </citation>
    <scope>NUCLEOTIDE SEQUENCE</scope>
    <source>
        <strain evidence="1">237g6f4</strain>
        <tissue evidence="1">Blood</tissue>
    </source>
</reference>
<evidence type="ECO:0000313" key="1">
    <source>
        <dbReference type="EMBL" id="KAG8545434.1"/>
    </source>
</evidence>
<evidence type="ECO:0000313" key="2">
    <source>
        <dbReference type="Proteomes" id="UP000824782"/>
    </source>
</evidence>
<name>A0AAV6Z7J6_ENGPU</name>
<proteinExistence type="predicted"/>
<dbReference type="AlphaFoldDB" id="A0AAV6Z7J6"/>
<keyword evidence="2" id="KW-1185">Reference proteome</keyword>
<gene>
    <name evidence="1" type="ORF">GDO81_020876</name>
</gene>
<comment type="caution">
    <text evidence="1">The sequence shown here is derived from an EMBL/GenBank/DDBJ whole genome shotgun (WGS) entry which is preliminary data.</text>
</comment>
<organism evidence="1 2">
    <name type="scientific">Engystomops pustulosus</name>
    <name type="common">Tungara frog</name>
    <name type="synonym">Physalaemus pustulosus</name>
    <dbReference type="NCBI Taxonomy" id="76066"/>
    <lineage>
        <taxon>Eukaryota</taxon>
        <taxon>Metazoa</taxon>
        <taxon>Chordata</taxon>
        <taxon>Craniata</taxon>
        <taxon>Vertebrata</taxon>
        <taxon>Euteleostomi</taxon>
        <taxon>Amphibia</taxon>
        <taxon>Batrachia</taxon>
        <taxon>Anura</taxon>
        <taxon>Neobatrachia</taxon>
        <taxon>Hyloidea</taxon>
        <taxon>Leptodactylidae</taxon>
        <taxon>Leiuperinae</taxon>
        <taxon>Engystomops</taxon>
    </lineage>
</organism>
<protein>
    <submittedName>
        <fullName evidence="1">Uncharacterized protein</fullName>
    </submittedName>
</protein>